<feature type="domain" description="Plastocyanin-like" evidence="3">
    <location>
        <begin position="228"/>
        <end position="305"/>
    </location>
</feature>
<accession>A0A5Q0H4B6</accession>
<feature type="domain" description="Plastocyanin-like" evidence="4">
    <location>
        <begin position="376"/>
        <end position="484"/>
    </location>
</feature>
<keyword evidence="2" id="KW-0732">Signal</keyword>
<evidence type="ECO:0000256" key="2">
    <source>
        <dbReference type="SAM" id="SignalP"/>
    </source>
</evidence>
<organism evidence="6 7">
    <name type="scientific">Saccharothrix syringae</name>
    <name type="common">Nocardiopsis syringae</name>
    <dbReference type="NCBI Taxonomy" id="103733"/>
    <lineage>
        <taxon>Bacteria</taxon>
        <taxon>Bacillati</taxon>
        <taxon>Actinomycetota</taxon>
        <taxon>Actinomycetes</taxon>
        <taxon>Pseudonocardiales</taxon>
        <taxon>Pseudonocardiaceae</taxon>
        <taxon>Saccharothrix</taxon>
    </lineage>
</organism>
<evidence type="ECO:0000313" key="7">
    <source>
        <dbReference type="Proteomes" id="UP000325787"/>
    </source>
</evidence>
<dbReference type="InterPro" id="IPR008972">
    <property type="entry name" value="Cupredoxin"/>
</dbReference>
<dbReference type="InterPro" id="IPR011707">
    <property type="entry name" value="Cu-oxidase-like_N"/>
</dbReference>
<keyword evidence="7" id="KW-1185">Reference proteome</keyword>
<evidence type="ECO:0000259" key="4">
    <source>
        <dbReference type="Pfam" id="PF07731"/>
    </source>
</evidence>
<dbReference type="CDD" id="cd04232">
    <property type="entry name" value="CuRO_1_CueO_FtsP"/>
    <property type="match status" value="1"/>
</dbReference>
<dbReference type="PANTHER" id="PTHR48267">
    <property type="entry name" value="CUPREDOXIN SUPERFAMILY PROTEIN"/>
    <property type="match status" value="1"/>
</dbReference>
<dbReference type="InterPro" id="IPR011706">
    <property type="entry name" value="Cu-oxidase_C"/>
</dbReference>
<feature type="chain" id="PRO_5038480865" evidence="2">
    <location>
        <begin position="29"/>
        <end position="500"/>
    </location>
</feature>
<reference evidence="7" key="1">
    <citation type="journal article" date="2021" name="Curr. Microbiol.">
        <title>Complete genome of nocamycin-producing strain Saccharothrix syringae NRRL B-16468 reveals the biosynthetic potential for secondary metabolites.</title>
        <authorList>
            <person name="Mo X."/>
            <person name="Yang S."/>
        </authorList>
    </citation>
    <scope>NUCLEOTIDE SEQUENCE [LARGE SCALE GENOMIC DNA]</scope>
    <source>
        <strain evidence="7">ATCC 51364 / DSM 43886 / JCM 6844 / KCTC 9398 / NBRC 14523 / NRRL B-16468 / INA 2240</strain>
    </source>
</reference>
<protein>
    <submittedName>
        <fullName evidence="6">Copper oxidase</fullName>
    </submittedName>
</protein>
<proteinExistence type="inferred from homology"/>
<dbReference type="Pfam" id="PF07732">
    <property type="entry name" value="Cu-oxidase_3"/>
    <property type="match status" value="1"/>
</dbReference>
<dbReference type="Pfam" id="PF07731">
    <property type="entry name" value="Cu-oxidase_2"/>
    <property type="match status" value="1"/>
</dbReference>
<dbReference type="Pfam" id="PF00394">
    <property type="entry name" value="Cu-oxidase"/>
    <property type="match status" value="1"/>
</dbReference>
<dbReference type="Proteomes" id="UP000325787">
    <property type="component" value="Chromosome"/>
</dbReference>
<dbReference type="OrthoDB" id="345021at2"/>
<evidence type="ECO:0000259" key="5">
    <source>
        <dbReference type="Pfam" id="PF07732"/>
    </source>
</evidence>
<dbReference type="SUPFAM" id="SSF49503">
    <property type="entry name" value="Cupredoxins"/>
    <property type="match status" value="3"/>
</dbReference>
<evidence type="ECO:0000256" key="1">
    <source>
        <dbReference type="ARBA" id="ARBA00010609"/>
    </source>
</evidence>
<comment type="similarity">
    <text evidence="1">Belongs to the multicopper oxidase family.</text>
</comment>
<dbReference type="InterPro" id="IPR001117">
    <property type="entry name" value="Cu-oxidase_2nd"/>
</dbReference>
<sequence length="500" mass="52712">MTSPPPRRLDRRAFLLLGAASLGAGALAAAGCGTGSSAGPAGGAPVRNPLRVPPLAESAQVGGRRVFSLVAQAGRTAFVPGGEAETWGFNGSFLGPTLRVRRGEDVRVVVRNGLSEPTTVHWHGMVLPASADGTPHQTVEPGGEWSPSWRVDQPAATLWYHPHPHGATERHVHRGLAGMLIVDDDEEAALDLPREYGVDDVPVIVQDRTFGGGGAFVEGPRSGAGMLGSTILVNGTASPGFAVTAELTRLRLLNASTARSYRFGFPDGREFDVVAGDGGLLPAPVKRARLTLTPGERAEVVVRLSAGEQVVLRSYPQELGVAGADTGAADEFDVLHLGAAASLRPSAPLPARLVDVPVLDPAGAVAVRGFRMRVDRINDERMDLARVDHVVTVGTTELWDVVNVSDVPHNFHVHGTQFQVVSVGGRAPAAESAGWKDTVYAPPNVPVRLAVRFTGHADPSTPYMYHCHLLWHEDSGVMGQFVVVEPGGQARPPVGGHAHR</sequence>
<feature type="signal peptide" evidence="2">
    <location>
        <begin position="1"/>
        <end position="28"/>
    </location>
</feature>
<feature type="domain" description="Plastocyanin-like" evidence="5">
    <location>
        <begin position="80"/>
        <end position="186"/>
    </location>
</feature>
<dbReference type="KEGG" id="ssyi:EKG83_30090"/>
<name>A0A5Q0H4B6_SACSY</name>
<dbReference type="EMBL" id="CP034550">
    <property type="protein sequence ID" value="QFZ21068.1"/>
    <property type="molecule type" value="Genomic_DNA"/>
</dbReference>
<dbReference type="Gene3D" id="2.60.40.420">
    <property type="entry name" value="Cupredoxins - blue copper proteins"/>
    <property type="match status" value="3"/>
</dbReference>
<dbReference type="InterPro" id="IPR045087">
    <property type="entry name" value="Cu-oxidase_fam"/>
</dbReference>
<dbReference type="CDD" id="cd13890">
    <property type="entry name" value="CuRO_3_CueO_FtsP"/>
    <property type="match status" value="1"/>
</dbReference>
<dbReference type="AlphaFoldDB" id="A0A5Q0H4B6"/>
<dbReference type="PANTHER" id="PTHR48267:SF1">
    <property type="entry name" value="BILIRUBIN OXIDASE"/>
    <property type="match status" value="1"/>
</dbReference>
<evidence type="ECO:0000313" key="6">
    <source>
        <dbReference type="EMBL" id="QFZ21068.1"/>
    </source>
</evidence>
<dbReference type="CDD" id="cd13867">
    <property type="entry name" value="CuRO_2_CueO_FtsP"/>
    <property type="match status" value="1"/>
</dbReference>
<dbReference type="GO" id="GO:0016491">
    <property type="term" value="F:oxidoreductase activity"/>
    <property type="evidence" value="ECO:0007669"/>
    <property type="project" value="InterPro"/>
</dbReference>
<dbReference type="GO" id="GO:0005507">
    <property type="term" value="F:copper ion binding"/>
    <property type="evidence" value="ECO:0007669"/>
    <property type="project" value="InterPro"/>
</dbReference>
<evidence type="ECO:0000259" key="3">
    <source>
        <dbReference type="Pfam" id="PF00394"/>
    </source>
</evidence>
<gene>
    <name evidence="6" type="ORF">EKG83_30090</name>
</gene>